<name>A0A261TLZ8_9BORD</name>
<evidence type="ECO:0000313" key="2">
    <source>
        <dbReference type="Proteomes" id="UP000216885"/>
    </source>
</evidence>
<evidence type="ECO:0000313" key="1">
    <source>
        <dbReference type="EMBL" id="OZI50465.1"/>
    </source>
</evidence>
<accession>A0A261TLZ8</accession>
<dbReference type="Proteomes" id="UP000216885">
    <property type="component" value="Unassembled WGS sequence"/>
</dbReference>
<organism evidence="1 2">
    <name type="scientific">Bordetella genomosp. 4</name>
    <dbReference type="NCBI Taxonomy" id="463044"/>
    <lineage>
        <taxon>Bacteria</taxon>
        <taxon>Pseudomonadati</taxon>
        <taxon>Pseudomonadota</taxon>
        <taxon>Betaproteobacteria</taxon>
        <taxon>Burkholderiales</taxon>
        <taxon>Alcaligenaceae</taxon>
        <taxon>Bordetella</taxon>
    </lineage>
</organism>
<sequence length="63" mass="7490">MNHLSRKMMNASWYDAAMNRGWYTDTADFGACTSIINVFRCQRTTTINTYFADLDYRENRHRS</sequence>
<comment type="caution">
    <text evidence="1">The sequence shown here is derived from an EMBL/GenBank/DDBJ whole genome shotgun (WGS) entry which is preliminary data.</text>
</comment>
<dbReference type="RefSeq" id="WP_094823175.1">
    <property type="nucleotide sequence ID" value="NZ_NEVO01000016.1"/>
</dbReference>
<proteinExistence type="predicted"/>
<dbReference type="AlphaFoldDB" id="A0A261TLZ8"/>
<gene>
    <name evidence="1" type="ORF">CAL20_21635</name>
</gene>
<dbReference type="EMBL" id="NEVQ01000022">
    <property type="protein sequence ID" value="OZI50465.1"/>
    <property type="molecule type" value="Genomic_DNA"/>
</dbReference>
<protein>
    <submittedName>
        <fullName evidence="1">Uncharacterized protein</fullName>
    </submittedName>
</protein>
<reference evidence="1 2" key="1">
    <citation type="submission" date="2017-05" db="EMBL/GenBank/DDBJ databases">
        <title>Complete and WGS of Bordetella genogroups.</title>
        <authorList>
            <person name="Spilker T."/>
            <person name="LiPuma J."/>
        </authorList>
    </citation>
    <scope>NUCLEOTIDE SEQUENCE [LARGE SCALE GENOMIC DNA]</scope>
    <source>
        <strain evidence="1 2">AU9919</strain>
    </source>
</reference>
<keyword evidence="2" id="KW-1185">Reference proteome</keyword>